<sequence length="577" mass="60530">MRTADAGHAVPRGDPASLLDGLIAAAGASHARACALLLALCLVCFLPGFVSLQPMDRDEPRFAQASKQMIETGDLVDIRFQGEARHKKPVGIYWAQSAVVKGAEALGFDQARSTIAVYRVPSLVGAVLASLFTYWAALAFLPRRGALLAAALFSACIMISAEARLAKTDALLTACSVAAMGALARVWLGRISPGRARGRPDLTTLLVFWLAMAIGILVKGPMVPLFVGLAAVALSVKQRSGLWLMDLRPGFGLVLTLVIVAPWFVAIAWKSGGAFFGEAVGHDMLGKVGGAAEKHGAPPGTYLVVFFATFWPGAAFAALAAPFAFANRRDDATAFLIAWIVPAWLLLEAVPTKLPHYVLPLMPAVAILTLLALARGALDPDRWGAKAMAALMVVIPVGLTIGLVTIAWTFDHVVPLAGLPLLLASCAAAILAWILFARRLPERALACAILASALLSPAVFGLTQPVLAALKVSPRLAAIRDGLPCTDPKVASLGYREPSLVFLIGTDLAMLNTGAEAKEFLARGGCRLVFVTDPFLAGFLAEVPSAGGDRAAPVGRVSGFNINSGRRIDLSAYAVTP</sequence>
<evidence type="ECO:0000259" key="9">
    <source>
        <dbReference type="Pfam" id="PF13231"/>
    </source>
</evidence>
<keyword evidence="7 8" id="KW-0472">Membrane</keyword>
<feature type="transmembrane region" description="Helical" evidence="8">
    <location>
        <begin position="332"/>
        <end position="351"/>
    </location>
</feature>
<dbReference type="GO" id="GO:0016757">
    <property type="term" value="F:glycosyltransferase activity"/>
    <property type="evidence" value="ECO:0007669"/>
    <property type="project" value="UniProtKB-KW"/>
</dbReference>
<evidence type="ECO:0000313" key="11">
    <source>
        <dbReference type="Proteomes" id="UP001597176"/>
    </source>
</evidence>
<feature type="transmembrane region" description="Helical" evidence="8">
    <location>
        <begin position="247"/>
        <end position="269"/>
    </location>
</feature>
<keyword evidence="3 10" id="KW-0328">Glycosyltransferase</keyword>
<dbReference type="InterPro" id="IPR038731">
    <property type="entry name" value="RgtA/B/C-like"/>
</dbReference>
<evidence type="ECO:0000256" key="3">
    <source>
        <dbReference type="ARBA" id="ARBA00022676"/>
    </source>
</evidence>
<keyword evidence="4 10" id="KW-0808">Transferase</keyword>
<dbReference type="EC" id="2.4.-.-" evidence="10"/>
<keyword evidence="11" id="KW-1185">Reference proteome</keyword>
<feature type="domain" description="Glycosyltransferase RgtA/B/C/D-like" evidence="9">
    <location>
        <begin position="114"/>
        <end position="264"/>
    </location>
</feature>
<proteinExistence type="predicted"/>
<feature type="transmembrane region" description="Helical" evidence="8">
    <location>
        <begin position="357"/>
        <end position="378"/>
    </location>
</feature>
<feature type="transmembrane region" description="Helical" evidence="8">
    <location>
        <begin position="30"/>
        <end position="52"/>
    </location>
</feature>
<feature type="transmembrane region" description="Helical" evidence="8">
    <location>
        <begin position="302"/>
        <end position="325"/>
    </location>
</feature>
<dbReference type="EMBL" id="JBHTND010000006">
    <property type="protein sequence ID" value="MFD1301271.1"/>
    <property type="molecule type" value="Genomic_DNA"/>
</dbReference>
<organism evidence="10 11">
    <name type="scientific">Methylobacterium marchantiae</name>
    <dbReference type="NCBI Taxonomy" id="600331"/>
    <lineage>
        <taxon>Bacteria</taxon>
        <taxon>Pseudomonadati</taxon>
        <taxon>Pseudomonadota</taxon>
        <taxon>Alphaproteobacteria</taxon>
        <taxon>Hyphomicrobiales</taxon>
        <taxon>Methylobacteriaceae</taxon>
        <taxon>Methylobacterium</taxon>
    </lineage>
</organism>
<evidence type="ECO:0000256" key="1">
    <source>
        <dbReference type="ARBA" id="ARBA00004651"/>
    </source>
</evidence>
<name>A0ABW3WX69_9HYPH</name>
<dbReference type="PANTHER" id="PTHR33908">
    <property type="entry name" value="MANNOSYLTRANSFERASE YKCB-RELATED"/>
    <property type="match status" value="1"/>
</dbReference>
<dbReference type="Proteomes" id="UP001597176">
    <property type="component" value="Unassembled WGS sequence"/>
</dbReference>
<dbReference type="RefSeq" id="WP_238208324.1">
    <property type="nucleotide sequence ID" value="NZ_JBHTND010000006.1"/>
</dbReference>
<evidence type="ECO:0000256" key="6">
    <source>
        <dbReference type="ARBA" id="ARBA00022989"/>
    </source>
</evidence>
<keyword evidence="5 8" id="KW-0812">Transmembrane</keyword>
<reference evidence="11" key="1">
    <citation type="journal article" date="2019" name="Int. J. Syst. Evol. Microbiol.">
        <title>The Global Catalogue of Microorganisms (GCM) 10K type strain sequencing project: providing services to taxonomists for standard genome sequencing and annotation.</title>
        <authorList>
            <consortium name="The Broad Institute Genomics Platform"/>
            <consortium name="The Broad Institute Genome Sequencing Center for Infectious Disease"/>
            <person name="Wu L."/>
            <person name="Ma J."/>
        </authorList>
    </citation>
    <scope>NUCLEOTIDE SEQUENCE [LARGE SCALE GENOMIC DNA]</scope>
    <source>
        <strain evidence="11">CCUG 56108</strain>
    </source>
</reference>
<evidence type="ECO:0000256" key="2">
    <source>
        <dbReference type="ARBA" id="ARBA00022475"/>
    </source>
</evidence>
<feature type="transmembrane region" description="Helical" evidence="8">
    <location>
        <begin position="390"/>
        <end position="410"/>
    </location>
</feature>
<evidence type="ECO:0000313" key="10">
    <source>
        <dbReference type="EMBL" id="MFD1301271.1"/>
    </source>
</evidence>
<comment type="subcellular location">
    <subcellularLocation>
        <location evidence="1">Cell membrane</location>
        <topology evidence="1">Multi-pass membrane protein</topology>
    </subcellularLocation>
</comment>
<accession>A0ABW3WX69</accession>
<evidence type="ECO:0000256" key="7">
    <source>
        <dbReference type="ARBA" id="ARBA00023136"/>
    </source>
</evidence>
<evidence type="ECO:0000256" key="4">
    <source>
        <dbReference type="ARBA" id="ARBA00022679"/>
    </source>
</evidence>
<keyword evidence="2" id="KW-1003">Cell membrane</keyword>
<feature type="transmembrane region" description="Helical" evidence="8">
    <location>
        <begin position="120"/>
        <end position="140"/>
    </location>
</feature>
<protein>
    <submittedName>
        <fullName evidence="10">ArnT family glycosyltransferase</fullName>
        <ecNumber evidence="10">2.4.-.-</ecNumber>
    </submittedName>
</protein>
<dbReference type="Pfam" id="PF13231">
    <property type="entry name" value="PMT_2"/>
    <property type="match status" value="1"/>
</dbReference>
<evidence type="ECO:0000256" key="5">
    <source>
        <dbReference type="ARBA" id="ARBA00022692"/>
    </source>
</evidence>
<gene>
    <name evidence="10" type="ORF">ACFQ4G_06685</name>
</gene>
<feature type="transmembrane region" description="Helical" evidence="8">
    <location>
        <begin position="416"/>
        <end position="437"/>
    </location>
</feature>
<feature type="transmembrane region" description="Helical" evidence="8">
    <location>
        <begin position="146"/>
        <end position="163"/>
    </location>
</feature>
<feature type="transmembrane region" description="Helical" evidence="8">
    <location>
        <begin position="444"/>
        <end position="463"/>
    </location>
</feature>
<feature type="transmembrane region" description="Helical" evidence="8">
    <location>
        <begin position="208"/>
        <end position="235"/>
    </location>
</feature>
<comment type="caution">
    <text evidence="10">The sequence shown here is derived from an EMBL/GenBank/DDBJ whole genome shotgun (WGS) entry which is preliminary data.</text>
</comment>
<feature type="transmembrane region" description="Helical" evidence="8">
    <location>
        <begin position="170"/>
        <end position="188"/>
    </location>
</feature>
<dbReference type="PANTHER" id="PTHR33908:SF3">
    <property type="entry name" value="UNDECAPRENYL PHOSPHATE-ALPHA-4-AMINO-4-DEOXY-L-ARABINOSE ARABINOSYL TRANSFERASE"/>
    <property type="match status" value="1"/>
</dbReference>
<evidence type="ECO:0000256" key="8">
    <source>
        <dbReference type="SAM" id="Phobius"/>
    </source>
</evidence>
<keyword evidence="6 8" id="KW-1133">Transmembrane helix</keyword>
<dbReference type="InterPro" id="IPR050297">
    <property type="entry name" value="LipidA_mod_glycosyltrf_83"/>
</dbReference>